<dbReference type="AlphaFoldDB" id="C0JLC4"/>
<accession>C0JLC4</accession>
<dbReference type="FunFam" id="3.40.390.10:FF:000012">
    <property type="entry name" value="Protein MtfA"/>
    <property type="match status" value="1"/>
</dbReference>
<dbReference type="HAMAP" id="MF_01593">
    <property type="entry name" value="MtfA"/>
    <property type="match status" value="1"/>
</dbReference>
<comment type="function">
    <text evidence="9">Involved in the modulation of the activity of the glucose-phosphotransferase system (glucose-PTS). Interacts with the transcriptional repressor Mlc, preventing its interaction with DNA and leading to the modulation of expression of genes regulated by Mlc, including ptsG, which encodes the PTS system glucose-specific EIICB component.</text>
</comment>
<dbReference type="InterPro" id="IPR010384">
    <property type="entry name" value="MtfA_fam"/>
</dbReference>
<dbReference type="EMBL" id="FJ263578">
    <property type="protein sequence ID" value="ACN58107.1"/>
    <property type="molecule type" value="Genomic_DNA"/>
</dbReference>
<dbReference type="CDD" id="cd20169">
    <property type="entry name" value="Peptidase_M90_mtfA"/>
    <property type="match status" value="1"/>
</dbReference>
<dbReference type="Pfam" id="PF06167">
    <property type="entry name" value="Peptidase_M90"/>
    <property type="match status" value="1"/>
</dbReference>
<keyword evidence="5 9" id="KW-0378">Hydrolase</keyword>
<dbReference type="Gene3D" id="3.40.390.10">
    <property type="entry name" value="Collagenase (Catalytic Domain)"/>
    <property type="match status" value="1"/>
</dbReference>
<keyword evidence="2 9" id="KW-0963">Cytoplasm</keyword>
<dbReference type="Gene3D" id="1.10.472.150">
    <property type="entry name" value="Glucose-regulated metallo-peptidase M90, N-terminal domain"/>
    <property type="match status" value="1"/>
</dbReference>
<name>C0JLC4_ECOLX</name>
<proteinExistence type="inferred from homology"/>
<dbReference type="GO" id="GO:0008270">
    <property type="term" value="F:zinc ion binding"/>
    <property type="evidence" value="ECO:0007669"/>
    <property type="project" value="UniProtKB-UniRule"/>
</dbReference>
<comment type="subcellular location">
    <subcellularLocation>
        <location evidence="9">Cytoplasm</location>
    </subcellularLocation>
</comment>
<feature type="binding site" evidence="9">
    <location>
        <position position="165"/>
    </location>
    <ligand>
        <name>Zn(2+)</name>
        <dbReference type="ChEBI" id="CHEBI:29105"/>
    </ligand>
</feature>
<comment type="cofactor">
    <cofactor evidence="9">
        <name>Zn(2+)</name>
        <dbReference type="ChEBI" id="CHEBI:29105"/>
    </cofactor>
    <text evidence="9">Binds 1 zinc ion per subunit.</text>
</comment>
<evidence type="ECO:0000256" key="3">
    <source>
        <dbReference type="ARBA" id="ARBA00022670"/>
    </source>
</evidence>
<evidence type="ECO:0000313" key="10">
    <source>
        <dbReference type="EMBL" id="ACN58107.1"/>
    </source>
</evidence>
<keyword evidence="7 9" id="KW-0482">Metalloprotease</keyword>
<comment type="similarity">
    <text evidence="8 9">Belongs to the MtfA family.</text>
</comment>
<sequence>MQFCSSDEFASKTMIKWPWKVQESAHQTALPWQEALSIPLLTCLTEQEQSKLVTLAERFLQQKRLVPLQGFELDSLRSCRIALLFCLPVLELGLEWLDGFHEVLIYPAPFVVDDEWEDDIGLVHNQRIVQSGQSWQQGPIVLNWLDIQDSFDASGFNLIIHEVAHKLDTRNGDRASGVPFIPLREVAGWEHDLHAAMNNIQEEIELVGENAASIDAYAASDPAECFAVLSEYFFSAPELFAPRFPSLWQRFCQFYQQDPLQRLHRTNDTDSFSATNVH</sequence>
<dbReference type="NCBIfam" id="NF011939">
    <property type="entry name" value="PRK15410.1"/>
    <property type="match status" value="1"/>
</dbReference>
<dbReference type="FunFam" id="1.10.472.150:FF:000001">
    <property type="entry name" value="Protein MtfA"/>
    <property type="match status" value="1"/>
</dbReference>
<dbReference type="GO" id="GO:0008237">
    <property type="term" value="F:metallopeptidase activity"/>
    <property type="evidence" value="ECO:0007669"/>
    <property type="project" value="UniProtKB-UniRule"/>
</dbReference>
<dbReference type="InterPro" id="IPR024079">
    <property type="entry name" value="MetalloPept_cat_dom_sf"/>
</dbReference>
<keyword evidence="1 9" id="KW-0031">Aminopeptidase</keyword>
<evidence type="ECO:0000313" key="11">
    <source>
        <dbReference type="EMBL" id="ACN58115.1"/>
    </source>
</evidence>
<evidence type="ECO:0000256" key="7">
    <source>
        <dbReference type="ARBA" id="ARBA00023049"/>
    </source>
</evidence>
<dbReference type="EMBL" id="FJ263586">
    <property type="protein sequence ID" value="ACN58115.1"/>
    <property type="molecule type" value="Genomic_DNA"/>
</dbReference>
<dbReference type="MEROPS" id="M90.001"/>
<evidence type="ECO:0000256" key="5">
    <source>
        <dbReference type="ARBA" id="ARBA00022801"/>
    </source>
</evidence>
<comment type="function">
    <text evidence="9">Shows zinc-dependent metallopeptidase activity.</text>
</comment>
<protein>
    <recommendedName>
        <fullName evidence="9">Mlc titration factor A</fullName>
    </recommendedName>
    <alternativeName>
        <fullName evidence="9">Probable zinc metallopeptidase MtfA</fullName>
        <ecNumber evidence="9">3.4.11.-</ecNumber>
    </alternativeName>
</protein>
<feature type="binding site" evidence="9">
    <location>
        <position position="224"/>
    </location>
    <ligand>
        <name>Zn(2+)</name>
        <dbReference type="ChEBI" id="CHEBI:29105"/>
    </ligand>
</feature>
<dbReference type="InterPro" id="IPR057256">
    <property type="entry name" value="MtfA_enterob"/>
</dbReference>
<gene>
    <name evidence="10" type="primary">yeeI</name>
    <name evidence="9" type="synonym">mtfA</name>
</gene>
<evidence type="ECO:0000256" key="2">
    <source>
        <dbReference type="ARBA" id="ARBA00022490"/>
    </source>
</evidence>
<evidence type="ECO:0000256" key="4">
    <source>
        <dbReference type="ARBA" id="ARBA00022723"/>
    </source>
</evidence>
<dbReference type="GO" id="GO:0006508">
    <property type="term" value="P:proteolysis"/>
    <property type="evidence" value="ECO:0007669"/>
    <property type="project" value="UniProtKB-KW"/>
</dbReference>
<feature type="binding site" evidence="9">
    <location>
        <position position="124"/>
    </location>
    <ligand>
        <name>Zn(2+)</name>
        <dbReference type="ChEBI" id="CHEBI:29105"/>
    </ligand>
</feature>
<dbReference type="SUPFAM" id="SSF55486">
    <property type="entry name" value="Metalloproteases ('zincins'), catalytic domain"/>
    <property type="match status" value="1"/>
</dbReference>
<evidence type="ECO:0000256" key="6">
    <source>
        <dbReference type="ARBA" id="ARBA00022833"/>
    </source>
</evidence>
<keyword evidence="3 9" id="KW-0645">Protease</keyword>
<reference evidence="10" key="1">
    <citation type="journal article" date="2009" name="PLoS Pathog.">
        <title>Role of intraspecies recombination in the spread of pathogenicity islands within the Escherichia coli species.</title>
        <authorList>
            <person name="Schubert S."/>
            <person name="Darlu P."/>
            <person name="Clermont O."/>
            <person name="Wieser A."/>
            <person name="Magistro G."/>
            <person name="Hoffmann C."/>
            <person name="Weinert K."/>
            <person name="Tenaillon O."/>
            <person name="Matic I."/>
            <person name="Denamur E."/>
        </authorList>
    </citation>
    <scope>NUCLEOTIDE SEQUENCE</scope>
    <source>
        <strain evidence="11">ECOR05</strain>
        <strain evidence="10">ECOR29</strain>
    </source>
</reference>
<dbReference type="GO" id="GO:0005829">
    <property type="term" value="C:cytosol"/>
    <property type="evidence" value="ECO:0007669"/>
    <property type="project" value="TreeGrafter"/>
</dbReference>
<evidence type="ECO:0000256" key="1">
    <source>
        <dbReference type="ARBA" id="ARBA00022438"/>
    </source>
</evidence>
<keyword evidence="4 9" id="KW-0479">Metal-binding</keyword>
<dbReference type="InterPro" id="IPR042252">
    <property type="entry name" value="MtfA_N"/>
</dbReference>
<keyword evidence="6 9" id="KW-0862">Zinc</keyword>
<comment type="subunit">
    <text evidence="9">Interacts with Mlc.</text>
</comment>
<feature type="binding site" evidence="9">
    <location>
        <position position="161"/>
    </location>
    <ligand>
        <name>Zn(2+)</name>
        <dbReference type="ChEBI" id="CHEBI:29105"/>
    </ligand>
</feature>
<evidence type="ECO:0000256" key="9">
    <source>
        <dbReference type="HAMAP-Rule" id="MF_01593"/>
    </source>
</evidence>
<organism evidence="10">
    <name type="scientific">Escherichia coli</name>
    <dbReference type="NCBI Taxonomy" id="562"/>
    <lineage>
        <taxon>Bacteria</taxon>
        <taxon>Pseudomonadati</taxon>
        <taxon>Pseudomonadota</taxon>
        <taxon>Gammaproteobacteria</taxon>
        <taxon>Enterobacterales</taxon>
        <taxon>Enterobacteriaceae</taxon>
        <taxon>Escherichia</taxon>
    </lineage>
</organism>
<dbReference type="GO" id="GO:0004177">
    <property type="term" value="F:aminopeptidase activity"/>
    <property type="evidence" value="ECO:0007669"/>
    <property type="project" value="UniProtKB-UniRule"/>
</dbReference>
<dbReference type="EC" id="3.4.11.-" evidence="9"/>
<dbReference type="PANTHER" id="PTHR30164">
    <property type="entry name" value="MTFA PEPTIDASE"/>
    <property type="match status" value="1"/>
</dbReference>
<dbReference type="PANTHER" id="PTHR30164:SF2">
    <property type="entry name" value="PROTEIN MTFA"/>
    <property type="match status" value="1"/>
</dbReference>
<evidence type="ECO:0000256" key="8">
    <source>
        <dbReference type="ARBA" id="ARBA00061259"/>
    </source>
</evidence>